<name>A0AAV6JUN1_9ERIC</name>
<gene>
    <name evidence="1" type="ORF">RHGRI_016568</name>
</gene>
<accession>A0AAV6JUN1</accession>
<dbReference type="EMBL" id="JACTNZ010000006">
    <property type="protein sequence ID" value="KAG5543851.1"/>
    <property type="molecule type" value="Genomic_DNA"/>
</dbReference>
<keyword evidence="2" id="KW-1185">Reference proteome</keyword>
<dbReference type="Proteomes" id="UP000823749">
    <property type="component" value="Chromosome 6"/>
</dbReference>
<evidence type="ECO:0000313" key="2">
    <source>
        <dbReference type="Proteomes" id="UP000823749"/>
    </source>
</evidence>
<organism evidence="1 2">
    <name type="scientific">Rhododendron griersonianum</name>
    <dbReference type="NCBI Taxonomy" id="479676"/>
    <lineage>
        <taxon>Eukaryota</taxon>
        <taxon>Viridiplantae</taxon>
        <taxon>Streptophyta</taxon>
        <taxon>Embryophyta</taxon>
        <taxon>Tracheophyta</taxon>
        <taxon>Spermatophyta</taxon>
        <taxon>Magnoliopsida</taxon>
        <taxon>eudicotyledons</taxon>
        <taxon>Gunneridae</taxon>
        <taxon>Pentapetalae</taxon>
        <taxon>asterids</taxon>
        <taxon>Ericales</taxon>
        <taxon>Ericaceae</taxon>
        <taxon>Ericoideae</taxon>
        <taxon>Rhodoreae</taxon>
        <taxon>Rhododendron</taxon>
    </lineage>
</organism>
<dbReference type="AlphaFoldDB" id="A0AAV6JUN1"/>
<sequence>MGGCAVVGEQPNAEKIVDGLHSPDSTIEGENQDIGGFQASMGLTDEDFSELTDIINLTATKNIEEMSEFYKSFRSTNDSGSVQEQMLIVENGESRELPSLLLENFSTREELLDRVRNVALKEVFWSVFLGMSYAVLWELWNSGINRKGQANGKWNSGITREVEFWFCSDFGYAE</sequence>
<protein>
    <submittedName>
        <fullName evidence="1">Uncharacterized protein</fullName>
    </submittedName>
</protein>
<evidence type="ECO:0000313" key="1">
    <source>
        <dbReference type="EMBL" id="KAG5543851.1"/>
    </source>
</evidence>
<comment type="caution">
    <text evidence="1">The sequence shown here is derived from an EMBL/GenBank/DDBJ whole genome shotgun (WGS) entry which is preliminary data.</text>
</comment>
<proteinExistence type="predicted"/>
<reference evidence="1 2" key="1">
    <citation type="submission" date="2020-08" db="EMBL/GenBank/DDBJ databases">
        <title>Plant Genome Project.</title>
        <authorList>
            <person name="Zhang R.-G."/>
        </authorList>
    </citation>
    <scope>NUCLEOTIDE SEQUENCE [LARGE SCALE GENOMIC DNA]</scope>
    <source>
        <strain evidence="1">WSP0</strain>
        <tissue evidence="1">Leaf</tissue>
    </source>
</reference>